<dbReference type="PANTHER" id="PTHR33755">
    <property type="entry name" value="TOXIN PARE1-RELATED"/>
    <property type="match status" value="1"/>
</dbReference>
<dbReference type="EMBL" id="VSSQ01073840">
    <property type="protein sequence ID" value="MPN24851.1"/>
    <property type="molecule type" value="Genomic_DNA"/>
</dbReference>
<comment type="similarity">
    <text evidence="1">Belongs to the RelE toxin family.</text>
</comment>
<keyword evidence="2" id="KW-1277">Toxin-antitoxin system</keyword>
<evidence type="ECO:0000256" key="2">
    <source>
        <dbReference type="ARBA" id="ARBA00022649"/>
    </source>
</evidence>
<proteinExistence type="inferred from homology"/>
<organism evidence="3">
    <name type="scientific">bioreactor metagenome</name>
    <dbReference type="NCBI Taxonomy" id="1076179"/>
    <lineage>
        <taxon>unclassified sequences</taxon>
        <taxon>metagenomes</taxon>
        <taxon>ecological metagenomes</taxon>
    </lineage>
</organism>
<evidence type="ECO:0000313" key="3">
    <source>
        <dbReference type="EMBL" id="MPN24851.1"/>
    </source>
</evidence>
<reference evidence="3" key="1">
    <citation type="submission" date="2019-08" db="EMBL/GenBank/DDBJ databases">
        <authorList>
            <person name="Kucharzyk K."/>
            <person name="Murdoch R.W."/>
            <person name="Higgins S."/>
            <person name="Loffler F."/>
        </authorList>
    </citation>
    <scope>NUCLEOTIDE SEQUENCE</scope>
</reference>
<dbReference type="InterPro" id="IPR007712">
    <property type="entry name" value="RelE/ParE_toxin"/>
</dbReference>
<comment type="caution">
    <text evidence="3">The sequence shown here is derived from an EMBL/GenBank/DDBJ whole genome shotgun (WGS) entry which is preliminary data.</text>
</comment>
<dbReference type="Gene3D" id="3.30.2310.20">
    <property type="entry name" value="RelE-like"/>
    <property type="match status" value="1"/>
</dbReference>
<gene>
    <name evidence="3" type="ORF">SDC9_172256</name>
</gene>
<protein>
    <submittedName>
        <fullName evidence="3">Uncharacterized protein</fullName>
    </submittedName>
</protein>
<dbReference type="InterPro" id="IPR035093">
    <property type="entry name" value="RelE/ParE_toxin_dom_sf"/>
</dbReference>
<evidence type="ECO:0000256" key="1">
    <source>
        <dbReference type="ARBA" id="ARBA00006226"/>
    </source>
</evidence>
<dbReference type="Pfam" id="PF05016">
    <property type="entry name" value="ParE_toxin"/>
    <property type="match status" value="1"/>
</dbReference>
<name>A0A645GD66_9ZZZZ</name>
<dbReference type="AlphaFoldDB" id="A0A645GD66"/>
<sequence length="111" mass="13018">MEKFEIRIVGAAEQDLNQIFGYIADTLHEPEAAARLLLSFREAIDSLQQLPFRRRPLQEEPYTSLGVRRLFVGNYIVFYSAIEGDATIQILRVLYKRREWQALLEYDQVEP</sequence>
<dbReference type="InterPro" id="IPR051803">
    <property type="entry name" value="TA_system_RelE-like_toxin"/>
</dbReference>
<accession>A0A645GD66</accession>